<dbReference type="PANTHER" id="PTHR31180">
    <property type="entry name" value="CILIA- AND FLAGELLA-ASSOCIATED PROTEIN 107-RELATED"/>
    <property type="match status" value="1"/>
</dbReference>
<evidence type="ECO:0000256" key="2">
    <source>
        <dbReference type="ARBA" id="ARBA00022490"/>
    </source>
</evidence>
<evidence type="ECO:0000256" key="1">
    <source>
        <dbReference type="ARBA" id="ARBA00004611"/>
    </source>
</evidence>
<comment type="function">
    <text evidence="7">Microtubule inner protein (MIP) part of the dynein-decorated doublet microtubules (DMTs) in cilia axoneme, which is required for motile cilia beating.</text>
</comment>
<reference evidence="12" key="1">
    <citation type="submission" date="2021-02" db="EMBL/GenBank/DDBJ databases">
        <authorList>
            <person name="Nowell W R."/>
        </authorList>
    </citation>
    <scope>NUCLEOTIDE SEQUENCE</scope>
</reference>
<dbReference type="EMBL" id="CAJNOM010004826">
    <property type="protein sequence ID" value="CAF1659098.1"/>
    <property type="molecule type" value="Genomic_DNA"/>
</dbReference>
<comment type="subunit">
    <text evidence="8">Microtubule inner protein component of sperm flagellar doublet microtubules.</text>
</comment>
<evidence type="ECO:0000313" key="14">
    <source>
        <dbReference type="Proteomes" id="UP000663832"/>
    </source>
</evidence>
<evidence type="ECO:0000313" key="10">
    <source>
        <dbReference type="EMBL" id="CAF1545365.1"/>
    </source>
</evidence>
<evidence type="ECO:0000256" key="7">
    <source>
        <dbReference type="ARBA" id="ARBA00035003"/>
    </source>
</evidence>
<dbReference type="Pfam" id="PF22595">
    <property type="entry name" value="CFAP107"/>
    <property type="match status" value="1"/>
</dbReference>
<keyword evidence="6" id="KW-0966">Cell projection</keyword>
<comment type="caution">
    <text evidence="12">The sequence shown here is derived from an EMBL/GenBank/DDBJ whole genome shotgun (WGS) entry which is preliminary data.</text>
</comment>
<evidence type="ECO:0000256" key="9">
    <source>
        <dbReference type="SAM" id="MobiDB-lite"/>
    </source>
</evidence>
<dbReference type="GO" id="GO:0005879">
    <property type="term" value="C:axonemal microtubule"/>
    <property type="evidence" value="ECO:0007669"/>
    <property type="project" value="TreeGrafter"/>
</dbReference>
<feature type="region of interest" description="Disordered" evidence="9">
    <location>
        <begin position="159"/>
        <end position="179"/>
    </location>
</feature>
<sequence length="307" mass="36089">MISKNNRFYNPKDGTYVNVPFVPVHPEKFQGKRRYATDVLIANWYEDRSKSQDSNYLHNTTYRIEYPAYPGCLPDTTIRRSLLLSQSERPAKMLTGHHNTDDSKQFITSYDEHYNRRGPYGNECFPAERTWELQNDRWIPEHSDHPLEGEPTRLNRIEKTHSSKQDSSKQHFHRSQTLPEISEYTDRYIPHESKLYSESKRVGLSRIYSTALDRTNAVNKDINYRSIMNSSQRLPTTLDTNEISYLQSYQRDTSIPRTYYYLGKVPDSVNNEMREKFPFLPTPVNSIERIKSSAIEQLPGQQQNVYS</sequence>
<dbReference type="PANTHER" id="PTHR31180:SF2">
    <property type="entry name" value="CILIA- AND FLAGELLA-ASSOCIATED PROTEIN 107"/>
    <property type="match status" value="1"/>
</dbReference>
<dbReference type="InterPro" id="IPR037662">
    <property type="entry name" value="CFAP68/107"/>
</dbReference>
<comment type="subcellular location">
    <subcellularLocation>
        <location evidence="1">Cytoplasm</location>
        <location evidence="1">Cytoskeleton</location>
        <location evidence="1">Flagellum axoneme</location>
    </subcellularLocation>
</comment>
<evidence type="ECO:0000256" key="3">
    <source>
        <dbReference type="ARBA" id="ARBA00022846"/>
    </source>
</evidence>
<keyword evidence="14" id="KW-1185">Reference proteome</keyword>
<dbReference type="EMBL" id="CAJNOI010004437">
    <property type="protein sequence ID" value="CAF1545386.1"/>
    <property type="molecule type" value="Genomic_DNA"/>
</dbReference>
<dbReference type="Proteomes" id="UP000663877">
    <property type="component" value="Unassembled WGS sequence"/>
</dbReference>
<gene>
    <name evidence="10" type="ORF">BJG266_LOCUS45852</name>
    <name evidence="11" type="ORF">BJG266_LOCUS45854</name>
    <name evidence="12" type="ORF">QVE165_LOCUS62879</name>
    <name evidence="13" type="ORF">QVE165_LOCUS62881</name>
</gene>
<protein>
    <submittedName>
        <fullName evidence="12">Uncharacterized protein</fullName>
    </submittedName>
</protein>
<name>A0A816FCL9_9BILA</name>
<evidence type="ECO:0000256" key="4">
    <source>
        <dbReference type="ARBA" id="ARBA00023069"/>
    </source>
</evidence>
<evidence type="ECO:0000256" key="5">
    <source>
        <dbReference type="ARBA" id="ARBA00023212"/>
    </source>
</evidence>
<evidence type="ECO:0000256" key="8">
    <source>
        <dbReference type="ARBA" id="ARBA00046435"/>
    </source>
</evidence>
<keyword evidence="3" id="KW-0282">Flagellum</keyword>
<dbReference type="EMBL" id="CAJNOM010004827">
    <property type="protein sequence ID" value="CAF1659105.1"/>
    <property type="molecule type" value="Genomic_DNA"/>
</dbReference>
<dbReference type="AlphaFoldDB" id="A0A816FCL9"/>
<keyword evidence="5" id="KW-0206">Cytoskeleton</keyword>
<keyword evidence="2" id="KW-0963">Cytoplasm</keyword>
<dbReference type="Proteomes" id="UP000663832">
    <property type="component" value="Unassembled WGS sequence"/>
</dbReference>
<dbReference type="EMBL" id="CAJNOI010004436">
    <property type="protein sequence ID" value="CAF1545365.1"/>
    <property type="molecule type" value="Genomic_DNA"/>
</dbReference>
<evidence type="ECO:0000313" key="12">
    <source>
        <dbReference type="EMBL" id="CAF1659098.1"/>
    </source>
</evidence>
<proteinExistence type="predicted"/>
<dbReference type="GO" id="GO:0030317">
    <property type="term" value="P:flagellated sperm motility"/>
    <property type="evidence" value="ECO:0007669"/>
    <property type="project" value="InterPro"/>
</dbReference>
<evidence type="ECO:0000313" key="13">
    <source>
        <dbReference type="EMBL" id="CAF1659105.1"/>
    </source>
</evidence>
<dbReference type="OrthoDB" id="8185227at2759"/>
<evidence type="ECO:0000256" key="6">
    <source>
        <dbReference type="ARBA" id="ARBA00023273"/>
    </source>
</evidence>
<evidence type="ECO:0000313" key="11">
    <source>
        <dbReference type="EMBL" id="CAF1545386.1"/>
    </source>
</evidence>
<feature type="compositionally biased region" description="Basic and acidic residues" evidence="9">
    <location>
        <begin position="159"/>
        <end position="169"/>
    </location>
</feature>
<organism evidence="12 14">
    <name type="scientific">Adineta steineri</name>
    <dbReference type="NCBI Taxonomy" id="433720"/>
    <lineage>
        <taxon>Eukaryota</taxon>
        <taxon>Metazoa</taxon>
        <taxon>Spiralia</taxon>
        <taxon>Gnathifera</taxon>
        <taxon>Rotifera</taxon>
        <taxon>Eurotatoria</taxon>
        <taxon>Bdelloidea</taxon>
        <taxon>Adinetida</taxon>
        <taxon>Adinetidae</taxon>
        <taxon>Adineta</taxon>
    </lineage>
</organism>
<keyword evidence="4" id="KW-0969">Cilium</keyword>
<dbReference type="InterPro" id="IPR054709">
    <property type="entry name" value="CFAP107"/>
</dbReference>
<accession>A0A816FCL9</accession>